<evidence type="ECO:0008006" key="3">
    <source>
        <dbReference type="Google" id="ProtNLM"/>
    </source>
</evidence>
<keyword evidence="2" id="KW-1185">Reference proteome</keyword>
<dbReference type="OrthoDB" id="745987at2"/>
<accession>A0A1W1V7X9</accession>
<sequence>MKQQIKVGICVAYDWYFLAQSIPLIYDSADIICLAIDKDRISWAGNPFSFDESGFRDLIKRLDPNKKINIYEDDFHLSHLSAIDNDTRQRNLLAQYMGPGGWHIQLDSDEYFLGFNKFASWLKKQYFNRSVNIRCQYIMLFKQLDSGFLVINNNDYFKLDGNPVATNDPAYEYARVNRWFNIYAPFYILHQSWARPEREITEKVYNWGHTDDFDKEQYLRFWLNLNKNNYHCAKNFNPLHPIKWPYLEYVPAKNVLELMNYYNDNPPFMPSKFRFGIQNSIWASRMRKVVAMIVQRS</sequence>
<name>A0A1W1V7X9_9BACT</name>
<reference evidence="1 2" key="1">
    <citation type="submission" date="2017-04" db="EMBL/GenBank/DDBJ databases">
        <authorList>
            <person name="Afonso C.L."/>
            <person name="Miller P.J."/>
            <person name="Scott M.A."/>
            <person name="Spackman E."/>
            <person name="Goraichik I."/>
            <person name="Dimitrov K.M."/>
            <person name="Suarez D.L."/>
            <person name="Swayne D.E."/>
        </authorList>
    </citation>
    <scope>NUCLEOTIDE SEQUENCE [LARGE SCALE GENOMIC DNA]</scope>
    <source>
        <strain evidence="1 2">DSM 11622</strain>
    </source>
</reference>
<dbReference type="Proteomes" id="UP000192266">
    <property type="component" value="Unassembled WGS sequence"/>
</dbReference>
<evidence type="ECO:0000313" key="1">
    <source>
        <dbReference type="EMBL" id="SMB89529.1"/>
    </source>
</evidence>
<evidence type="ECO:0000313" key="2">
    <source>
        <dbReference type="Proteomes" id="UP000192266"/>
    </source>
</evidence>
<proteinExistence type="predicted"/>
<protein>
    <recommendedName>
        <fullName evidence="3">Glycosyltransferase</fullName>
    </recommendedName>
</protein>
<dbReference type="EMBL" id="FWWW01000052">
    <property type="protein sequence ID" value="SMB89529.1"/>
    <property type="molecule type" value="Genomic_DNA"/>
</dbReference>
<dbReference type="STRING" id="645990.SAMN00120144_0943"/>
<gene>
    <name evidence="1" type="ORF">SAMN00120144_0943</name>
</gene>
<dbReference type="AlphaFoldDB" id="A0A1W1V7X9"/>
<dbReference type="RefSeq" id="WP_084444395.1">
    <property type="nucleotide sequence ID" value="NZ_FWWW01000052.1"/>
</dbReference>
<organism evidence="1 2">
    <name type="scientific">Hymenobacter roseosalivarius DSM 11622</name>
    <dbReference type="NCBI Taxonomy" id="645990"/>
    <lineage>
        <taxon>Bacteria</taxon>
        <taxon>Pseudomonadati</taxon>
        <taxon>Bacteroidota</taxon>
        <taxon>Cytophagia</taxon>
        <taxon>Cytophagales</taxon>
        <taxon>Hymenobacteraceae</taxon>
        <taxon>Hymenobacter</taxon>
    </lineage>
</organism>